<dbReference type="Proteomes" id="UP000027222">
    <property type="component" value="Unassembled WGS sequence"/>
</dbReference>
<evidence type="ECO:0000313" key="2">
    <source>
        <dbReference type="Proteomes" id="UP000027222"/>
    </source>
</evidence>
<dbReference type="OrthoDB" id="3057577at2759"/>
<dbReference type="AlphaFoldDB" id="A0A067TAK1"/>
<dbReference type="EMBL" id="KL142377">
    <property type="protein sequence ID" value="KDR76909.1"/>
    <property type="molecule type" value="Genomic_DNA"/>
</dbReference>
<evidence type="ECO:0000313" key="1">
    <source>
        <dbReference type="EMBL" id="KDR76909.1"/>
    </source>
</evidence>
<sequence>MASSIFGDIPEDNGSAEIRPCSVINCQLPTDVVLESCDGVRYGAHAVNLETYSGGFPIAASTDIDQEAVRMQEKSSVLCLLLQYMHNERQPDSSKIEFEVLAPLSEAVEKYMVFSAMEVCKIRMQEAIPNHPLEVLAYAVKHGYPELSKAAAPLTLPISLSSVTKTLKDRPDIILRWVQYREHWLDILKFIYEIPPIANLHRGGLEECEKWGDFHRNVILEVRADVRNVQKFRDIVGREENVVEDCSHCRARVHKWKLSFANQIAKLPVFDAGV</sequence>
<keyword evidence="2" id="KW-1185">Reference proteome</keyword>
<name>A0A067TAK1_GALM3</name>
<reference evidence="2" key="1">
    <citation type="journal article" date="2014" name="Proc. Natl. Acad. Sci. U.S.A.">
        <title>Extensive sampling of basidiomycete genomes demonstrates inadequacy of the white-rot/brown-rot paradigm for wood decay fungi.</title>
        <authorList>
            <person name="Riley R."/>
            <person name="Salamov A.A."/>
            <person name="Brown D.W."/>
            <person name="Nagy L.G."/>
            <person name="Floudas D."/>
            <person name="Held B.W."/>
            <person name="Levasseur A."/>
            <person name="Lombard V."/>
            <person name="Morin E."/>
            <person name="Otillar R."/>
            <person name="Lindquist E.A."/>
            <person name="Sun H."/>
            <person name="LaButti K.M."/>
            <person name="Schmutz J."/>
            <person name="Jabbour D."/>
            <person name="Luo H."/>
            <person name="Baker S.E."/>
            <person name="Pisabarro A.G."/>
            <person name="Walton J.D."/>
            <person name="Blanchette R.A."/>
            <person name="Henrissat B."/>
            <person name="Martin F."/>
            <person name="Cullen D."/>
            <person name="Hibbett D.S."/>
            <person name="Grigoriev I.V."/>
        </authorList>
    </citation>
    <scope>NUCLEOTIDE SEQUENCE [LARGE SCALE GENOMIC DNA]</scope>
    <source>
        <strain evidence="2">CBS 339.88</strain>
    </source>
</reference>
<dbReference type="HOGENOM" id="CLU_075133_0_1_1"/>
<organism evidence="1 2">
    <name type="scientific">Galerina marginata (strain CBS 339.88)</name>
    <dbReference type="NCBI Taxonomy" id="685588"/>
    <lineage>
        <taxon>Eukaryota</taxon>
        <taxon>Fungi</taxon>
        <taxon>Dikarya</taxon>
        <taxon>Basidiomycota</taxon>
        <taxon>Agaricomycotina</taxon>
        <taxon>Agaricomycetes</taxon>
        <taxon>Agaricomycetidae</taxon>
        <taxon>Agaricales</taxon>
        <taxon>Agaricineae</taxon>
        <taxon>Strophariaceae</taxon>
        <taxon>Galerina</taxon>
    </lineage>
</organism>
<proteinExistence type="predicted"/>
<evidence type="ECO:0008006" key="3">
    <source>
        <dbReference type="Google" id="ProtNLM"/>
    </source>
</evidence>
<dbReference type="Gene3D" id="3.30.710.10">
    <property type="entry name" value="Potassium Channel Kv1.1, Chain A"/>
    <property type="match status" value="1"/>
</dbReference>
<protein>
    <recommendedName>
        <fullName evidence="3">BTB domain-containing protein</fullName>
    </recommendedName>
</protein>
<dbReference type="STRING" id="685588.A0A067TAK1"/>
<gene>
    <name evidence="1" type="ORF">GALMADRAFT_246023</name>
</gene>
<accession>A0A067TAK1</accession>
<dbReference type="InterPro" id="IPR011333">
    <property type="entry name" value="SKP1/BTB/POZ_sf"/>
</dbReference>